<dbReference type="PROSITE" id="PS00018">
    <property type="entry name" value="EF_HAND_1"/>
    <property type="match status" value="1"/>
</dbReference>
<feature type="domain" description="EF-hand" evidence="4">
    <location>
        <begin position="30"/>
        <end position="65"/>
    </location>
</feature>
<dbReference type="CDD" id="cd00051">
    <property type="entry name" value="EFh"/>
    <property type="match status" value="1"/>
</dbReference>
<dbReference type="PANTHER" id="PTHR34524:SF6">
    <property type="entry name" value="CALCYPHOSINE LIKE"/>
    <property type="match status" value="1"/>
</dbReference>
<evidence type="ECO:0000259" key="4">
    <source>
        <dbReference type="PROSITE" id="PS50222"/>
    </source>
</evidence>
<dbReference type="SMART" id="SM00054">
    <property type="entry name" value="EFh"/>
    <property type="match status" value="4"/>
</dbReference>
<evidence type="ECO:0000313" key="6">
    <source>
        <dbReference type="Proteomes" id="UP001217089"/>
    </source>
</evidence>
<dbReference type="InterPro" id="IPR018247">
    <property type="entry name" value="EF_Hand_1_Ca_BS"/>
</dbReference>
<dbReference type="Proteomes" id="UP001217089">
    <property type="component" value="Unassembled WGS sequence"/>
</dbReference>
<evidence type="ECO:0000313" key="5">
    <source>
        <dbReference type="EMBL" id="KAJ8318639.1"/>
    </source>
</evidence>
<organism evidence="5 6">
    <name type="scientific">Tegillarca granosa</name>
    <name type="common">Malaysian cockle</name>
    <name type="synonym">Anadara granosa</name>
    <dbReference type="NCBI Taxonomy" id="220873"/>
    <lineage>
        <taxon>Eukaryota</taxon>
        <taxon>Metazoa</taxon>
        <taxon>Spiralia</taxon>
        <taxon>Lophotrochozoa</taxon>
        <taxon>Mollusca</taxon>
        <taxon>Bivalvia</taxon>
        <taxon>Autobranchia</taxon>
        <taxon>Pteriomorphia</taxon>
        <taxon>Arcoida</taxon>
        <taxon>Arcoidea</taxon>
        <taxon>Arcidae</taxon>
        <taxon>Tegillarca</taxon>
    </lineage>
</organism>
<keyword evidence="1" id="KW-0479">Metal-binding</keyword>
<evidence type="ECO:0000256" key="3">
    <source>
        <dbReference type="ARBA" id="ARBA00022837"/>
    </source>
</evidence>
<dbReference type="PROSITE" id="PS50222">
    <property type="entry name" value="EF_HAND_2"/>
    <property type="match status" value="2"/>
</dbReference>
<dbReference type="EMBL" id="JARBDR010000214">
    <property type="protein sequence ID" value="KAJ8318639.1"/>
    <property type="molecule type" value="Genomic_DNA"/>
</dbReference>
<comment type="caution">
    <text evidence="5">The sequence shown here is derived from an EMBL/GenBank/DDBJ whole genome shotgun (WGS) entry which is preliminary data.</text>
</comment>
<keyword evidence="6" id="KW-1185">Reference proteome</keyword>
<accession>A0ABQ9FMY1</accession>
<dbReference type="SUPFAM" id="SSF47473">
    <property type="entry name" value="EF-hand"/>
    <property type="match status" value="1"/>
</dbReference>
<evidence type="ECO:0000256" key="2">
    <source>
        <dbReference type="ARBA" id="ARBA00022737"/>
    </source>
</evidence>
<dbReference type="InterPro" id="IPR002048">
    <property type="entry name" value="EF_hand_dom"/>
</dbReference>
<gene>
    <name evidence="5" type="ORF">KUTeg_003730</name>
</gene>
<feature type="domain" description="EF-hand" evidence="4">
    <location>
        <begin position="102"/>
        <end position="137"/>
    </location>
</feature>
<sequence>MYSYWKKEMVERADELIVLMREQCLGRGCGGIKELSVMFRHMDVDFSKRLSFEELEEGLKKYGIVISKEDLNLLFLWFDKDDNKTVDFCEFIHRLRPPMSEIRKQVILQAFDKMDVNGDGELKMDDLKVIYAANARQHPKYLSGEWTEEETLRSFLDSIDTPGCPDGKVTREEFLNYYSGVSSTIDDDMYFDLMMRNCYGLPPRSSSP</sequence>
<keyword evidence="3" id="KW-0106">Calcium</keyword>
<proteinExistence type="predicted"/>
<dbReference type="InterPro" id="IPR011992">
    <property type="entry name" value="EF-hand-dom_pair"/>
</dbReference>
<dbReference type="Pfam" id="PF13499">
    <property type="entry name" value="EF-hand_7"/>
    <property type="match status" value="2"/>
</dbReference>
<dbReference type="PANTHER" id="PTHR34524">
    <property type="entry name" value="CALCYPHOSIN"/>
    <property type="match status" value="1"/>
</dbReference>
<dbReference type="Gene3D" id="1.10.238.10">
    <property type="entry name" value="EF-hand"/>
    <property type="match status" value="2"/>
</dbReference>
<evidence type="ECO:0000256" key="1">
    <source>
        <dbReference type="ARBA" id="ARBA00022723"/>
    </source>
</evidence>
<dbReference type="InterPro" id="IPR051581">
    <property type="entry name" value="Ca-bind"/>
</dbReference>
<name>A0ABQ9FMY1_TEGGR</name>
<protein>
    <recommendedName>
        <fullName evidence="4">EF-hand domain-containing protein</fullName>
    </recommendedName>
</protein>
<keyword evidence="2" id="KW-0677">Repeat</keyword>
<reference evidence="5 6" key="1">
    <citation type="submission" date="2022-12" db="EMBL/GenBank/DDBJ databases">
        <title>Chromosome-level genome of Tegillarca granosa.</title>
        <authorList>
            <person name="Kim J."/>
        </authorList>
    </citation>
    <scope>NUCLEOTIDE SEQUENCE [LARGE SCALE GENOMIC DNA]</scope>
    <source>
        <strain evidence="5">Teg-2019</strain>
        <tissue evidence="5">Adductor muscle</tissue>
    </source>
</reference>